<keyword evidence="8" id="KW-1278">Translocase</keyword>
<evidence type="ECO:0000256" key="12">
    <source>
        <dbReference type="ARBA" id="ARBA00023128"/>
    </source>
</evidence>
<comment type="subcellular location">
    <subcellularLocation>
        <location evidence="1">Mitochondrion membrane</location>
        <topology evidence="1">Multi-pass membrane protein</topology>
    </subcellularLocation>
</comment>
<dbReference type="AlphaFoldDB" id="A0A343A3U6"/>
<dbReference type="GO" id="GO:0031966">
    <property type="term" value="C:mitochondrial membrane"/>
    <property type="evidence" value="ECO:0007669"/>
    <property type="project" value="UniProtKB-SubCell"/>
</dbReference>
<sequence length="164" mass="19498">MFLMMSINMMLSVMFIMLSHPLSMGITMLMQVILISLMTGLMNMNWWFSYILFLIMIGGMLVLFIYMTSIASNEKFKYSNKILILMIALAMMMMLVYFYMNQYIDLTSSYYDNLNYTYWTLTLNKFLNFPYNMILFMIIIYLFITLIAVVKISNIKFGPLRQMN</sequence>
<evidence type="ECO:0000256" key="1">
    <source>
        <dbReference type="ARBA" id="ARBA00004225"/>
    </source>
</evidence>
<evidence type="ECO:0000256" key="5">
    <source>
        <dbReference type="ARBA" id="ARBA00022448"/>
    </source>
</evidence>
<dbReference type="GO" id="GO:0008137">
    <property type="term" value="F:NADH dehydrogenase (ubiquinone) activity"/>
    <property type="evidence" value="ECO:0007669"/>
    <property type="project" value="UniProtKB-EC"/>
</dbReference>
<evidence type="ECO:0000313" key="17">
    <source>
        <dbReference type="EMBL" id="AOY39224.1"/>
    </source>
</evidence>
<geneLocation type="mitochondrion" evidence="17"/>
<feature type="transmembrane region" description="Helical" evidence="16">
    <location>
        <begin position="47"/>
        <end position="70"/>
    </location>
</feature>
<evidence type="ECO:0000256" key="13">
    <source>
        <dbReference type="ARBA" id="ARBA00023136"/>
    </source>
</evidence>
<protein>
    <recommendedName>
        <fullName evidence="4">NADH-ubiquinone oxidoreductase chain 6</fullName>
        <ecNumber evidence="3">7.1.1.2</ecNumber>
    </recommendedName>
    <alternativeName>
        <fullName evidence="14">NADH dehydrogenase subunit 6</fullName>
    </alternativeName>
</protein>
<reference evidence="17" key="1">
    <citation type="submission" date="2016-04" db="EMBL/GenBank/DDBJ databases">
        <title>Mitochondria of unsequenced beetle families.</title>
        <authorList>
            <person name="Linard B."/>
            <person name="Andujar C."/>
            <person name="Arribas P."/>
            <person name="Vogler A.P."/>
        </authorList>
    </citation>
    <scope>NUCLEOTIDE SEQUENCE</scope>
</reference>
<evidence type="ECO:0000256" key="2">
    <source>
        <dbReference type="ARBA" id="ARBA00005698"/>
    </source>
</evidence>
<keyword evidence="10 16" id="KW-1133">Transmembrane helix</keyword>
<keyword evidence="6" id="KW-0679">Respiratory chain</keyword>
<dbReference type="EC" id="7.1.1.2" evidence="3"/>
<feature type="transmembrane region" description="Helical" evidence="16">
    <location>
        <begin position="12"/>
        <end position="35"/>
    </location>
</feature>
<comment type="catalytic activity">
    <reaction evidence="15">
        <text>a ubiquinone + NADH + 5 H(+)(in) = a ubiquinol + NAD(+) + 4 H(+)(out)</text>
        <dbReference type="Rhea" id="RHEA:29091"/>
        <dbReference type="Rhea" id="RHEA-COMP:9565"/>
        <dbReference type="Rhea" id="RHEA-COMP:9566"/>
        <dbReference type="ChEBI" id="CHEBI:15378"/>
        <dbReference type="ChEBI" id="CHEBI:16389"/>
        <dbReference type="ChEBI" id="CHEBI:17976"/>
        <dbReference type="ChEBI" id="CHEBI:57540"/>
        <dbReference type="ChEBI" id="CHEBI:57945"/>
        <dbReference type="EC" id="7.1.1.2"/>
    </reaction>
</comment>
<feature type="transmembrane region" description="Helical" evidence="16">
    <location>
        <begin position="129"/>
        <end position="153"/>
    </location>
</feature>
<dbReference type="PANTHER" id="PTHR11435:SF1">
    <property type="entry name" value="NADH-UBIQUINONE OXIDOREDUCTASE CHAIN 6"/>
    <property type="match status" value="1"/>
</dbReference>
<evidence type="ECO:0000256" key="11">
    <source>
        <dbReference type="ARBA" id="ARBA00023027"/>
    </source>
</evidence>
<evidence type="ECO:0000256" key="15">
    <source>
        <dbReference type="ARBA" id="ARBA00049551"/>
    </source>
</evidence>
<accession>A0A343A3U6</accession>
<evidence type="ECO:0000256" key="10">
    <source>
        <dbReference type="ARBA" id="ARBA00022989"/>
    </source>
</evidence>
<dbReference type="EMBL" id="KX035139">
    <property type="protein sequence ID" value="AOY39224.1"/>
    <property type="molecule type" value="Genomic_DNA"/>
</dbReference>
<evidence type="ECO:0000256" key="4">
    <source>
        <dbReference type="ARBA" id="ARBA00021095"/>
    </source>
</evidence>
<feature type="transmembrane region" description="Helical" evidence="16">
    <location>
        <begin position="82"/>
        <end position="100"/>
    </location>
</feature>
<keyword evidence="13 16" id="KW-0472">Membrane</keyword>
<evidence type="ECO:0000256" key="9">
    <source>
        <dbReference type="ARBA" id="ARBA00022982"/>
    </source>
</evidence>
<evidence type="ECO:0000256" key="6">
    <source>
        <dbReference type="ARBA" id="ARBA00022660"/>
    </source>
</evidence>
<evidence type="ECO:0000256" key="8">
    <source>
        <dbReference type="ARBA" id="ARBA00022967"/>
    </source>
</evidence>
<keyword evidence="5" id="KW-0813">Transport</keyword>
<proteinExistence type="inferred from homology"/>
<dbReference type="InterPro" id="IPR050269">
    <property type="entry name" value="ComplexI_Subunit6"/>
</dbReference>
<evidence type="ECO:0000256" key="7">
    <source>
        <dbReference type="ARBA" id="ARBA00022692"/>
    </source>
</evidence>
<organism evidence="17">
    <name type="scientific">Helophorus sp. BMNH 724835</name>
    <dbReference type="NCBI Taxonomy" id="1903801"/>
    <lineage>
        <taxon>Eukaryota</taxon>
        <taxon>Metazoa</taxon>
        <taxon>Ecdysozoa</taxon>
        <taxon>Arthropoda</taxon>
        <taxon>Hexapoda</taxon>
        <taxon>Insecta</taxon>
        <taxon>Pterygota</taxon>
        <taxon>Neoptera</taxon>
        <taxon>Endopterygota</taxon>
        <taxon>Coleoptera</taxon>
        <taxon>Polyphaga</taxon>
        <taxon>Staphyliniformia</taxon>
        <taxon>Helophoridae</taxon>
        <taxon>Helophorus</taxon>
    </lineage>
</organism>
<keyword evidence="12 17" id="KW-0496">Mitochondrion</keyword>
<name>A0A343A3U6_9COLE</name>
<comment type="similarity">
    <text evidence="2">Belongs to the complex I subunit 6 family.</text>
</comment>
<evidence type="ECO:0000256" key="14">
    <source>
        <dbReference type="ARBA" id="ARBA00031019"/>
    </source>
</evidence>
<gene>
    <name evidence="17" type="primary">nad6</name>
</gene>
<keyword evidence="9" id="KW-0249">Electron transport</keyword>
<evidence type="ECO:0000256" key="16">
    <source>
        <dbReference type="SAM" id="Phobius"/>
    </source>
</evidence>
<evidence type="ECO:0000256" key="3">
    <source>
        <dbReference type="ARBA" id="ARBA00012944"/>
    </source>
</evidence>
<dbReference type="PANTHER" id="PTHR11435">
    <property type="entry name" value="NADH UBIQUINONE OXIDOREDUCTASE SUBUNIT ND6"/>
    <property type="match status" value="1"/>
</dbReference>
<keyword evidence="11" id="KW-0520">NAD</keyword>
<keyword evidence="7 16" id="KW-0812">Transmembrane</keyword>